<dbReference type="EC" id="5.1.1.4" evidence="3"/>
<dbReference type="Proteomes" id="UP000245845">
    <property type="component" value="Unassembled WGS sequence"/>
</dbReference>
<comment type="caution">
    <text evidence="5">The sequence shown here is derived from an EMBL/GenBank/DDBJ whole genome shotgun (WGS) entry which is preliminary data.</text>
</comment>
<dbReference type="Pfam" id="PF05544">
    <property type="entry name" value="Pro_racemase"/>
    <property type="match status" value="1"/>
</dbReference>
<dbReference type="GO" id="GO:0018112">
    <property type="term" value="F:proline racemase activity"/>
    <property type="evidence" value="ECO:0007669"/>
    <property type="project" value="UniProtKB-EC"/>
</dbReference>
<comment type="catalytic activity">
    <reaction evidence="2">
        <text>L-proline = D-proline</text>
        <dbReference type="Rhea" id="RHEA:10680"/>
        <dbReference type="ChEBI" id="CHEBI:57726"/>
        <dbReference type="ChEBI" id="CHEBI:60039"/>
        <dbReference type="EC" id="5.1.1.4"/>
    </reaction>
</comment>
<comment type="similarity">
    <text evidence="1">Belongs to the proline racemase family.</text>
</comment>
<evidence type="ECO:0000313" key="5">
    <source>
        <dbReference type="EMBL" id="PWJ23619.1"/>
    </source>
</evidence>
<dbReference type="GO" id="GO:0047580">
    <property type="term" value="F:4-hydroxyproline epimerase activity"/>
    <property type="evidence" value="ECO:0007669"/>
    <property type="project" value="TreeGrafter"/>
</dbReference>
<evidence type="ECO:0000313" key="6">
    <source>
        <dbReference type="Proteomes" id="UP000245845"/>
    </source>
</evidence>
<dbReference type="PANTHER" id="PTHR33442">
    <property type="entry name" value="TRANS-3-HYDROXY-L-PROLINE DEHYDRATASE"/>
    <property type="match status" value="1"/>
</dbReference>
<gene>
    <name evidence="5" type="ORF">A8806_11352</name>
</gene>
<dbReference type="Gene3D" id="3.10.310.10">
    <property type="entry name" value="Diaminopimelate Epimerase, Chain A, domain 1"/>
    <property type="match status" value="2"/>
</dbReference>
<accession>A0A2Y9BIU6</accession>
<dbReference type="PANTHER" id="PTHR33442:SF5">
    <property type="entry name" value="BIFUNCTIONAL TRANS-3-HYDROXY-L-PROLINE DEHYDRATASE_2-EPIMERASE"/>
    <property type="match status" value="1"/>
</dbReference>
<evidence type="ECO:0000256" key="2">
    <source>
        <dbReference type="ARBA" id="ARBA00052373"/>
    </source>
</evidence>
<reference evidence="5 6" key="1">
    <citation type="submission" date="2018-05" db="EMBL/GenBank/DDBJ databases">
        <title>The Hungate 1000. A catalogue of reference genomes from the rumen microbiome.</title>
        <authorList>
            <person name="Kelly W."/>
        </authorList>
    </citation>
    <scope>NUCLEOTIDE SEQUENCE [LARGE SCALE GENOMIC DNA]</scope>
    <source>
        <strain evidence="5 6">NLAE-zl-C242</strain>
    </source>
</reference>
<name>A0A2Y9BIU6_9FIRM</name>
<dbReference type="EMBL" id="QGDL01000013">
    <property type="protein sequence ID" value="PWJ23619.1"/>
    <property type="molecule type" value="Genomic_DNA"/>
</dbReference>
<protein>
    <recommendedName>
        <fullName evidence="4">Proline racemase</fullName>
        <ecNumber evidence="3">5.1.1.4</ecNumber>
    </recommendedName>
</protein>
<dbReference type="RefSeq" id="WP_109732806.1">
    <property type="nucleotide sequence ID" value="NZ_BAAACK010000005.1"/>
</dbReference>
<dbReference type="SFLD" id="SFLDS00028">
    <property type="entry name" value="Proline_Racemase"/>
    <property type="match status" value="1"/>
</dbReference>
<evidence type="ECO:0000256" key="4">
    <source>
        <dbReference type="ARBA" id="ARBA00069700"/>
    </source>
</evidence>
<dbReference type="FunFam" id="3.10.310.10:FF:000005">
    <property type="entry name" value="Proline racemase"/>
    <property type="match status" value="1"/>
</dbReference>
<dbReference type="AlphaFoldDB" id="A0A2Y9BIU6"/>
<proteinExistence type="inferred from homology"/>
<dbReference type="InterPro" id="IPR008794">
    <property type="entry name" value="Pro_racemase_fam"/>
</dbReference>
<organism evidence="5 6">
    <name type="scientific">Faecalicatena orotica</name>
    <dbReference type="NCBI Taxonomy" id="1544"/>
    <lineage>
        <taxon>Bacteria</taxon>
        <taxon>Bacillati</taxon>
        <taxon>Bacillota</taxon>
        <taxon>Clostridia</taxon>
        <taxon>Lachnospirales</taxon>
        <taxon>Lachnospiraceae</taxon>
        <taxon>Faecalicatena</taxon>
    </lineage>
</organism>
<dbReference type="SUPFAM" id="SSF54506">
    <property type="entry name" value="Diaminopimelate epimerase-like"/>
    <property type="match status" value="1"/>
</dbReference>
<keyword evidence="6" id="KW-1185">Reference proteome</keyword>
<dbReference type="OrthoDB" id="181267at2"/>
<dbReference type="PIRSF" id="PIRSF029792">
    <property type="entry name" value="Pro_racemase"/>
    <property type="match status" value="1"/>
</dbReference>
<evidence type="ECO:0000256" key="3">
    <source>
        <dbReference type="ARBA" id="ARBA00067038"/>
    </source>
</evidence>
<sequence length="335" mass="36450">MKIKKTFHTIDTHTSGEPTRNVLGGIPYIKGNTMLEKLQYMRTEGDWVRQLLTYEPRGNEVMSGTIITSPCREEADIGVLYFEVGGWMPMCGHDTIGVGTALVESGMIEVTEPFTYVTLDTAAGLVRLKIEVVNGEARSVSFLNAPAFVMAENVTVDTEEFGPLTLDIAYGGNIYAILPAASAGLILEPKNSGKIIETGNLLKSYINQQIRVVHPEIPFANHVTHVEFYENSKDEPNLIRNAVVIPPGAIDRSPCGTGTSAKLSVLAKKGAIKKGESFTHESIIGGRFECTYVDDAEVGGLPAVLPEVRGRAFITGIHTFMLDPEDIFPMGYQLA</sequence>
<evidence type="ECO:0000256" key="1">
    <source>
        <dbReference type="ARBA" id="ARBA00007529"/>
    </source>
</evidence>